<evidence type="ECO:0000313" key="2">
    <source>
        <dbReference type="Proteomes" id="UP000710849"/>
    </source>
</evidence>
<name>A0A9P5HZC8_9HELO</name>
<dbReference type="EMBL" id="RCSW01000025">
    <property type="protein sequence ID" value="KAF7927370.1"/>
    <property type="molecule type" value="Genomic_DNA"/>
</dbReference>
<dbReference type="AlphaFoldDB" id="A0A9P5HZC8"/>
<gene>
    <name evidence="1" type="ORF">EAE97_010045</name>
</gene>
<dbReference type="RefSeq" id="XP_038728606.1">
    <property type="nucleotide sequence ID" value="XM_038880560.1"/>
</dbReference>
<proteinExistence type="predicted"/>
<reference evidence="1 2" key="1">
    <citation type="journal article" date="2020" name="Genome Biol. Evol.">
        <title>Comparative genomics of Sclerotiniaceae.</title>
        <authorList>
            <person name="Valero Jimenez C.A."/>
            <person name="Steentjes M."/>
            <person name="Scholten O.E."/>
            <person name="Van Kan J.A.L."/>
        </authorList>
    </citation>
    <scope>NUCLEOTIDE SEQUENCE [LARGE SCALE GENOMIC DNA]</scope>
    <source>
        <strain evidence="1 2">MUCL 94</strain>
    </source>
</reference>
<evidence type="ECO:0000313" key="1">
    <source>
        <dbReference type="EMBL" id="KAF7927370.1"/>
    </source>
</evidence>
<protein>
    <submittedName>
        <fullName evidence="1">Uncharacterized protein</fullName>
    </submittedName>
</protein>
<accession>A0A9P5HZC8</accession>
<dbReference type="GeneID" id="62153633"/>
<sequence length="333" mass="38167">MIFGFTLAAKGGVVVSPAVVTSNWYKSYSEADYRISFPDSPHYNRYKSFESGSDVTLRKNVGPRPGIPASSPYVELTRVLRPIIYATCLRTCKRIWELGSQILYAENAYSFKMNGTEITDSPPTLMFEGSNYHWPSPENPILSQESILNGSTDKELSAREYESKIEHVINQLERCVPILELEGWVYYDPFIRFLYTIEPQSRASIRTLRFTGAPKTHVREDQGCDCHGVDLLSNMRIYIPFINKFCTGIKKLVLDMDIDCCVHMGSVGNVVRSFDEVLMPFLGELEKLQRVRTLAMKRRVSPKGNFYRRVLYKDIDYTKDTINSSRSRVENKV</sequence>
<dbReference type="Proteomes" id="UP000710849">
    <property type="component" value="Unassembled WGS sequence"/>
</dbReference>
<organism evidence="1 2">
    <name type="scientific">Botrytis byssoidea</name>
    <dbReference type="NCBI Taxonomy" id="139641"/>
    <lineage>
        <taxon>Eukaryota</taxon>
        <taxon>Fungi</taxon>
        <taxon>Dikarya</taxon>
        <taxon>Ascomycota</taxon>
        <taxon>Pezizomycotina</taxon>
        <taxon>Leotiomycetes</taxon>
        <taxon>Helotiales</taxon>
        <taxon>Sclerotiniaceae</taxon>
        <taxon>Botrytis</taxon>
    </lineage>
</organism>
<keyword evidence="2" id="KW-1185">Reference proteome</keyword>
<comment type="caution">
    <text evidence="1">The sequence shown here is derived from an EMBL/GenBank/DDBJ whole genome shotgun (WGS) entry which is preliminary data.</text>
</comment>